<dbReference type="STRING" id="392484.LP43_0537"/>
<evidence type="ECO:0000259" key="11">
    <source>
        <dbReference type="Pfam" id="PF00482"/>
    </source>
</evidence>
<dbReference type="Pfam" id="PF00482">
    <property type="entry name" value="T2SSF"/>
    <property type="match status" value="2"/>
</dbReference>
<evidence type="ECO:0000256" key="2">
    <source>
        <dbReference type="ARBA" id="ARBA00005745"/>
    </source>
</evidence>
<protein>
    <submittedName>
        <fullName evidence="12">Type IV fimbrial assembly protein PilC</fullName>
    </submittedName>
</protein>
<dbReference type="EMBL" id="JRQD01000001">
    <property type="protein sequence ID" value="KGM08114.1"/>
    <property type="molecule type" value="Genomic_DNA"/>
</dbReference>
<evidence type="ECO:0000256" key="9">
    <source>
        <dbReference type="RuleBase" id="RU003923"/>
    </source>
</evidence>
<dbReference type="AlphaFoldDB" id="A0A0A0BM11"/>
<keyword evidence="7 10" id="KW-1133">Transmembrane helix</keyword>
<dbReference type="RefSeq" id="WP_036311657.1">
    <property type="nucleotide sequence ID" value="NZ_JRQD01000001.1"/>
</dbReference>
<dbReference type="InterPro" id="IPR042094">
    <property type="entry name" value="T2SS_GspF_sf"/>
</dbReference>
<evidence type="ECO:0000256" key="1">
    <source>
        <dbReference type="ARBA" id="ARBA00004429"/>
    </source>
</evidence>
<dbReference type="Proteomes" id="UP000029999">
    <property type="component" value="Unassembled WGS sequence"/>
</dbReference>
<evidence type="ECO:0000256" key="7">
    <source>
        <dbReference type="ARBA" id="ARBA00022989"/>
    </source>
</evidence>
<dbReference type="PRINTS" id="PR00812">
    <property type="entry name" value="BCTERIALGSPF"/>
</dbReference>
<evidence type="ECO:0000256" key="5">
    <source>
        <dbReference type="ARBA" id="ARBA00022519"/>
    </source>
</evidence>
<name>A0A0A0BM11_9GAMM</name>
<comment type="subcellular location">
    <subcellularLocation>
        <location evidence="1 9">Cell inner membrane</location>
        <topology evidence="1 9">Multi-pass membrane protein</topology>
    </subcellularLocation>
</comment>
<feature type="transmembrane region" description="Helical" evidence="10">
    <location>
        <begin position="235"/>
        <end position="252"/>
    </location>
</feature>
<keyword evidence="6 9" id="KW-0812">Transmembrane</keyword>
<dbReference type="FunFam" id="1.20.81.30:FF:000001">
    <property type="entry name" value="Type II secretion system protein F"/>
    <property type="match status" value="2"/>
</dbReference>
<reference evidence="12 13" key="1">
    <citation type="submission" date="2014-09" db="EMBL/GenBank/DDBJ databases">
        <authorList>
            <person name="Grob C."/>
            <person name="Taubert M."/>
            <person name="Howat A.M."/>
            <person name="Burns O.J."/>
            <person name="Dixon J.L."/>
            <person name="Chen Y."/>
            <person name="Murrell J.C."/>
        </authorList>
    </citation>
    <scope>NUCLEOTIDE SEQUENCE [LARGE SCALE GENOMIC DNA]</scope>
    <source>
        <strain evidence="12">L4</strain>
    </source>
</reference>
<sequence length="415" mass="45428">MAEAIASKAKKTKVKVPNIYLWQGTNKQGRRIKGQVSAENLNQAKAELRSQGIAPLKIKKKPKDLFAPRKPKIKPSDIAVFSRMLATMMSSGVPLMQSMQIIGEGHENASMQEMILAIKADVESGTSLAQSLGKFPLYFDDLYVNLVNAGEQSGTLETLLHEIATYQEKTEALKAKIKKALVYPTSIIVVAFIVTAILMIFVIPQFQSLFQGFGADLPGLTKLVIRMSEVFQEKWWLIFGVLIGTVMGFMAAKKRSRKVQHFLDRLLLKLPVIGAVMTKAAIARFSRTFSTMFKAGVPMVEAMTSVAGATGNVVYGEATLDMRDEVSTGTQLNKAMLDTELFPNMVVQMVAIGEESGSLDAMLAKVADFFEREVDDAVDNMTALMEPIIMVFLGGIVGTLVIAMYLPIFKLGAAI</sequence>
<evidence type="ECO:0000313" key="12">
    <source>
        <dbReference type="EMBL" id="KGM08114.1"/>
    </source>
</evidence>
<dbReference type="PANTHER" id="PTHR30012">
    <property type="entry name" value="GENERAL SECRETION PATHWAY PROTEIN"/>
    <property type="match status" value="1"/>
</dbReference>
<keyword evidence="8 10" id="KW-0472">Membrane</keyword>
<organism evidence="12 13">
    <name type="scientific">Methylophaga thiooxydans</name>
    <dbReference type="NCBI Taxonomy" id="392484"/>
    <lineage>
        <taxon>Bacteria</taxon>
        <taxon>Pseudomonadati</taxon>
        <taxon>Pseudomonadota</taxon>
        <taxon>Gammaproteobacteria</taxon>
        <taxon>Thiotrichales</taxon>
        <taxon>Piscirickettsiaceae</taxon>
        <taxon>Methylophaga</taxon>
    </lineage>
</organism>
<dbReference type="PANTHER" id="PTHR30012:SF7">
    <property type="entry name" value="PROTEIN TRANSPORT PROTEIN HOFC HOMOLOG"/>
    <property type="match status" value="1"/>
</dbReference>
<proteinExistence type="inferred from homology"/>
<evidence type="ECO:0000256" key="4">
    <source>
        <dbReference type="ARBA" id="ARBA00022475"/>
    </source>
</evidence>
<evidence type="ECO:0000256" key="10">
    <source>
        <dbReference type="SAM" id="Phobius"/>
    </source>
</evidence>
<accession>A0A0A0BM11</accession>
<dbReference type="Gene3D" id="1.20.81.30">
    <property type="entry name" value="Type II secretion system (T2SS), domain F"/>
    <property type="match status" value="2"/>
</dbReference>
<gene>
    <name evidence="12" type="primary">pilC</name>
    <name evidence="12" type="ORF">LP43_0537</name>
</gene>
<feature type="domain" description="Type II secretion system protein GspF" evidence="11">
    <location>
        <begin position="81"/>
        <end position="204"/>
    </location>
</feature>
<evidence type="ECO:0000313" key="13">
    <source>
        <dbReference type="Proteomes" id="UP000029999"/>
    </source>
</evidence>
<dbReference type="GO" id="GO:0005886">
    <property type="term" value="C:plasma membrane"/>
    <property type="evidence" value="ECO:0007669"/>
    <property type="project" value="UniProtKB-SubCell"/>
</dbReference>
<keyword evidence="4" id="KW-1003">Cell membrane</keyword>
<feature type="transmembrane region" description="Helical" evidence="10">
    <location>
        <begin position="388"/>
        <end position="408"/>
    </location>
</feature>
<feature type="domain" description="Type II secretion system protein GspF" evidence="11">
    <location>
        <begin position="285"/>
        <end position="407"/>
    </location>
</feature>
<evidence type="ECO:0000256" key="8">
    <source>
        <dbReference type="ARBA" id="ARBA00023136"/>
    </source>
</evidence>
<comment type="similarity">
    <text evidence="2 9">Belongs to the GSP F family.</text>
</comment>
<feature type="transmembrane region" description="Helical" evidence="10">
    <location>
        <begin position="181"/>
        <end position="203"/>
    </location>
</feature>
<dbReference type="GO" id="GO:0015628">
    <property type="term" value="P:protein secretion by the type II secretion system"/>
    <property type="evidence" value="ECO:0007669"/>
    <property type="project" value="TreeGrafter"/>
</dbReference>
<evidence type="ECO:0000256" key="3">
    <source>
        <dbReference type="ARBA" id="ARBA00022448"/>
    </source>
</evidence>
<dbReference type="InterPro" id="IPR001992">
    <property type="entry name" value="T2SS_GspF/T4SS_PilC_CS"/>
</dbReference>
<dbReference type="InterPro" id="IPR018076">
    <property type="entry name" value="T2SS_GspF_dom"/>
</dbReference>
<comment type="caution">
    <text evidence="12">The sequence shown here is derived from an EMBL/GenBank/DDBJ whole genome shotgun (WGS) entry which is preliminary data.</text>
</comment>
<dbReference type="InterPro" id="IPR003004">
    <property type="entry name" value="GspF/PilC"/>
</dbReference>
<keyword evidence="3 9" id="KW-0813">Transport</keyword>
<dbReference type="PROSITE" id="PS00874">
    <property type="entry name" value="T2SP_F"/>
    <property type="match status" value="1"/>
</dbReference>
<keyword evidence="5" id="KW-0997">Cell inner membrane</keyword>
<evidence type="ECO:0000256" key="6">
    <source>
        <dbReference type="ARBA" id="ARBA00022692"/>
    </source>
</evidence>